<dbReference type="Pfam" id="PF00024">
    <property type="entry name" value="PAN_1"/>
    <property type="match status" value="1"/>
</dbReference>
<dbReference type="Proteomes" id="UP000887565">
    <property type="component" value="Unplaced"/>
</dbReference>
<dbReference type="WBParaSite" id="nRc.2.0.1.t02918-RA">
    <property type="protein sequence ID" value="nRc.2.0.1.t02918-RA"/>
    <property type="gene ID" value="nRc.2.0.1.g02918"/>
</dbReference>
<feature type="domain" description="Apple" evidence="1">
    <location>
        <begin position="165"/>
        <end position="203"/>
    </location>
</feature>
<dbReference type="InterPro" id="IPR003609">
    <property type="entry name" value="Pan_app"/>
</dbReference>
<dbReference type="Gene3D" id="3.50.4.10">
    <property type="entry name" value="Hepatocyte Growth Factor"/>
    <property type="match status" value="1"/>
</dbReference>
<keyword evidence="2" id="KW-1185">Reference proteome</keyword>
<organism evidence="2 3">
    <name type="scientific">Romanomermis culicivorax</name>
    <name type="common">Nematode worm</name>
    <dbReference type="NCBI Taxonomy" id="13658"/>
    <lineage>
        <taxon>Eukaryota</taxon>
        <taxon>Metazoa</taxon>
        <taxon>Ecdysozoa</taxon>
        <taxon>Nematoda</taxon>
        <taxon>Enoplea</taxon>
        <taxon>Dorylaimia</taxon>
        <taxon>Mermithida</taxon>
        <taxon>Mermithoidea</taxon>
        <taxon>Mermithidae</taxon>
        <taxon>Romanomermis</taxon>
    </lineage>
</organism>
<dbReference type="AlphaFoldDB" id="A0A915HLS5"/>
<evidence type="ECO:0000313" key="2">
    <source>
        <dbReference type="Proteomes" id="UP000887565"/>
    </source>
</evidence>
<protein>
    <submittedName>
        <fullName evidence="3">Apple domain-containing protein</fullName>
    </submittedName>
</protein>
<sequence length="234" mass="26318">MSGFWFFNAVISVADKAAVVWARGKSNVQIAIWIGRTRPDASFIVRSSRTVGHGTIIHSIRKVLGLKQSLMGVANFSKILRSLTRDVLKNTFGVDKRRNQYLFDLLGNSQISQVLQRLNNVGGIFNAPDVFAMPLIDPPVDYRKTDYGEYLYWKGFHFGDIIGYVGDIRSLDDCLKACVAHKVCVAVNFVQSVNLCVLTKTADIEGDHLWEDKRIESVHALESFCQRLMAPQNH</sequence>
<evidence type="ECO:0000313" key="3">
    <source>
        <dbReference type="WBParaSite" id="nRc.2.0.1.t02918-RA"/>
    </source>
</evidence>
<evidence type="ECO:0000259" key="1">
    <source>
        <dbReference type="Pfam" id="PF00024"/>
    </source>
</evidence>
<proteinExistence type="predicted"/>
<reference evidence="3" key="1">
    <citation type="submission" date="2022-11" db="UniProtKB">
        <authorList>
            <consortium name="WormBaseParasite"/>
        </authorList>
    </citation>
    <scope>IDENTIFICATION</scope>
</reference>
<accession>A0A915HLS5</accession>
<name>A0A915HLS5_ROMCU</name>